<dbReference type="InterPro" id="IPR029058">
    <property type="entry name" value="AB_hydrolase_fold"/>
</dbReference>
<evidence type="ECO:0000256" key="3">
    <source>
        <dbReference type="ARBA" id="ARBA00022553"/>
    </source>
</evidence>
<dbReference type="SUPFAM" id="SSF56801">
    <property type="entry name" value="Acetyl-CoA synthetase-like"/>
    <property type="match status" value="3"/>
</dbReference>
<proteinExistence type="predicted"/>
<dbReference type="FunFam" id="3.40.50.980:FF:000001">
    <property type="entry name" value="Non-ribosomal peptide synthetase"/>
    <property type="match status" value="3"/>
</dbReference>
<dbReference type="InterPro" id="IPR020845">
    <property type="entry name" value="AMP-binding_CS"/>
</dbReference>
<dbReference type="InterPro" id="IPR041464">
    <property type="entry name" value="TubC_N"/>
</dbReference>
<dbReference type="GO" id="GO:0072330">
    <property type="term" value="P:monocarboxylic acid biosynthetic process"/>
    <property type="evidence" value="ECO:0007669"/>
    <property type="project" value="UniProtKB-ARBA"/>
</dbReference>
<protein>
    <submittedName>
        <fullName evidence="5">Amino acid adenylation domain-containing protein</fullName>
    </submittedName>
</protein>
<dbReference type="PANTHER" id="PTHR45527:SF1">
    <property type="entry name" value="FATTY ACID SYNTHASE"/>
    <property type="match status" value="1"/>
</dbReference>
<comment type="cofactor">
    <cofactor evidence="1">
        <name>pantetheine 4'-phosphate</name>
        <dbReference type="ChEBI" id="CHEBI:47942"/>
    </cofactor>
</comment>
<dbReference type="FunFam" id="3.30.559.10:FF:000012">
    <property type="entry name" value="Non-ribosomal peptide synthetase"/>
    <property type="match status" value="3"/>
</dbReference>
<dbReference type="InterPro" id="IPR000873">
    <property type="entry name" value="AMP-dep_synth/lig_dom"/>
</dbReference>
<dbReference type="GO" id="GO:0031177">
    <property type="term" value="F:phosphopantetheine binding"/>
    <property type="evidence" value="ECO:0007669"/>
    <property type="project" value="InterPro"/>
</dbReference>
<evidence type="ECO:0000259" key="4">
    <source>
        <dbReference type="PROSITE" id="PS50075"/>
    </source>
</evidence>
<sequence length="4060" mass="450562">MTAPELLAQISAVGAKVWLEGERVRVSAARGTLSEEIWAELSVQKDDIRLLLQRQWQGTAARPPLSAEERPAHIPLSYAQQRLWFIDQLEGSSAEYNIPEVLRLRGDLDYQALEQTIRAIVGRHESLRTHFEEVDGVPAQIIAETFDIAIPMEDLSFLDEESRKEAIAAAQKQEWQRPFDLNRGPVLRLKLLKLAANDHILLRSFHHIVSDGWSVGVFNREFALLYECFREGRENPLQPLAVQYADFAIWQRKWLSDESLGGGLKYWRKQLAGIPEQLSLPSDRPRPAVPVWDAASWKTSLSVDQVAALNNLGRHNGSTLYMTLLAAFAVLLERWCGQDDIVVGSPVANRQDTQLEAMIGFFVNPLVMRVRVKPEETFRQLLSAVQRTTLDAYEHQDVPFEKIVDDLAPERSLSHTPVFQVSFALQNAPMGTQKLKGLQVEPLATQHLQVRFDLELHCFEEDGGIALYWVYKREMFDGWRIEQMAKHYMTLLEAVVASPDLPLRRLHMIASTERGLLLKAATGAIQPVPPALLPKLFEAQVERTPTATAVVFGEQSSSYSEINVRANRLAHSLIARGAGPETFVGICVDRSPEMIVALLAVLKAGAAYIPLDPAYPEARLRFMVDDAAPLLVMASEATRLALPFAEKLLFIEASEELSQFPEWNPRDEDRTAALFPHHPAYLIYTSGSTGKPKGVVVPHGALRSYLSWAGERYDASQGTGAPVNTPLAFDATVTSLYLPLLAGRPVILLHEERQLEELADLLASGQELTLVKLTPAHLEALRGILGARASAVRARVFVVGGEALRGSVAAFWRSHVPALRIVNEYGPTETTVGCSVYELQQAPDADVPIGSPVPNIRTYVLDKHLETSSAGVVGELYIAGAGLARGYLNRPGLTAERFVADPYASEPGERMYRTGDLCRWRIDGTLEFLGRADQQVKVRGFRIELGEIEAELRRHEQVQDALAIVQKEDADNQLLAYVVGRPRLSDERQRAHLDHWREIYESTYAEAGRDQEFEISGWNSSYTGEAIPEAEMRLWVDETVARIEALRPRRVLEIGCGTGLLLLRLAARCEAYTGIDFSAGVLNRLGSFLRTKPELRHVELRPGLAHELKFLEDDSVDLVILNSVAQYFPDLDYFDQVITEAIRVTRRGGSIFIGDVRSLPLLEAYHTSVQLHKAAGETNLESLRQRIFLAQRNEEELLLAPEWFEDLPRRVEKAGRVEMFLKTGAYDNELSRFRYDVTVSLGDEEQLAEPESWLDWDERGEWQRALQAELQQKPQATIAVRGIRDGRVLPAIEAVRLLNDEEGRIASAAQLRAASAAVAGQDPGTLIALAGSLGVAWTATAVTAEGIYSAVFNPRWMKAAFAAVKDTAQAFANDPAHSAGDAELGWALHGRLRQVLPAYMVPAAVVVLRAWPLTPNGKIDRRALPAPERRGLVSSEYIEPRGEIAKLLAAIWSEILHIDRAGEEDDFFALGGHSLMATQVMSRVREVFGVGLTVRAIFDTPRLGSLARAIEDAQRAARNTRPALRAQPRPEWIPLSYAQQRLWFIDQLRGASAEYNMPEALRLRGDLDVEALQRAIGAIVERHESLRTHFAEMDSQPVQIIADSASITVELEDLTVLEEAERQQATAAMLRKEWDEPFDLSRGPLLRVKLLQLGRREHILLLTCHHIVSDGWSAGALGEEVALLYSAFHQGGAFPLTPLPVQYADFALWQRSWLEGETLDKGLAYWKKQLDGIPARLELPVDRRRPAVQTNSAGLCTGRIERAGLARLQRLSQNNRATLYMTLLASFAVLLDRYTGGQGDIVVGSPIANRQEPQLEQLIGFFVNSLVMRVRVRREASFRELLGEVRRTTLDAYQHQDIPFERLVEELAPERSLSATPLFQVMFALQNAPTRARTLAGLEITSVEAQELRVRFDIEAHCVERDGGLELVWMYNRDLFDGWRIAQMLRHFTSLLEAVAATPDLPLRDISMLTDADERQVLKEFNPSGEVESGKTLSQLFEEQVDRDPAATAILYGERSLTYAELNAAANAVAWQLQRCGVGRGSLAGLSMERCPEEMIAMLGIIKAGAAYLPLDFSYPKTRIHSMLTDSRAGIVLTTAQQCQEFSTLNVDCLAIEELMKGDESSNPPHSNTCEDLAYVMYTSGSTGAPKGAAIPHRAIVRLVCDTDYVELVPGTRVAQASNVSFDAATFEAWGALLNGGVAVILPREIVLSPSALAEALQEYRVDTLFLTTSLFNQMAKEAPGSFAGVRDVLVGGEAADPRCMRSVLRDGPPGRLLNAYGPTENTTFSCWYLLRSIAEDAESVSIGRAVANSRAYILDADLKPVPLGVTGELYVAGRGLARGYFHRPGLTAERFVANPYATQSGEIMYRTGDRARWSAEGQIEFIGRADFQVKIRGFRIELGEIESALRNHPDVADALLTVHEHTGQKQLLAYVVGRREPAEQTGLHRSHVTRWQELYETIYSEGAAEDGDFDISGWQSSYTGQPIAPGEMRIWVDETVASLRRLKAANVVEVGCGTGLLLTRLATGSKSYTGLDFSGKALDKLGRYLATRRDLAHVELRQGLAHDLSFLADDSVDLVILNSIVQYFPDTGYLMQVLNEALRVTRRGGHIFVGDVRSLPLLGAYHASVQMHQASPETSLSDLRQRVLRAQLADKELLLNPQLFFDLASRGEKAGRCEVSLKAGAYDNELSRFRYDVAITVGVREAIEEPVVWVQWDEAGIWREKLEEAFAAAPEESVAVRGLRDRRIAGTVQIASLLSSGDYDIRDVAQLRAATAHVSGEDPDAVMQLAQSLGVEVSWRGFNSSGVYEAIFHPRWHPAVPLEETPAAHYRQFTNDPSRTAVDNQLGWSLREYLKDSLPEYMIPVSVVVLPAWPLTANGKLDRAALPVPGRSARTTGEYQEPQGETARVLAAIWESVLGLDLVGHTDNFFALGGHSLLATQVMSRVRDAFGVELRVRALFDAPRLDDLAKVLEEARRGKPEARPRLEARSRPAEIPLSYAQQRLWFIDRLQGDSREYHMPEALHLKGELNLEALQRTVQTIVDRHESLRTHFSEKDGQPVQVIEAELRISVPLEDLSDLAGALREAAVIDAMRRESHDPFHLSRGPVLRFKLLKLAAEEHILLRTCHHIASDGWSTGVFNREFGQLYEAYSEGLENPLQPLAVQYADFTLWQRSWLEGGALQEGLDYWKRELAGIPERLELPLDRPRPAQPVYAADVVSVSVAAEQTARLKALSRENGATIYMTLLAAFALTLERHTGQQDIVAGSPIANRQDSQLEDLIGVFVNTLVMRVKVTPGISFRQLLSEVRRSTLDAYQHQDIPFERLVEELSPERSVNSTPIFQVSFAVQNAPSQKSQLKGIKISLVASEERSVRYDFELHWLEQGESLQLYWLYKKDLFDAWRIEQMAQRYMRILENVLESSEQALSALGQLSAEERGRVLEEFNATEFEVAAGTLVDRFEDQVDPSGSSTALWFDGETVSYDELNRRANRVAHFLIGRGVGPESLVGICMERTPAMVVAILGALKAGAGYVPLDPEYPSERLQQMLEGVSVVLSSAEHRPHLPASIDVVDLDETSLDRDGLGTAEHNPSDAERVSALQAAHTAYVIYTSGSMGTPKGVVVEHRALLNHMEWMCAQYPVDERDTVLFRTSMSFDAAVWELFLPLLSGSRVCMVSAETSRDPMALHAAMERAGVTVAQFVPTLLEAVCASDMHKPSGLRMVFSGGEALSNQLARKVERSWGVPLVNLYGPTETTVQVTHHACAADLPEAGAVPIGRPIANTRLYLLDDNLEPVPLGVAGELYVSGTNLARGYLGRAALTAERFVANPYQRGALMYRTGDSARWKPDGILEFLGRADQQMKIRGYRIEPGEIEAALKDLPDIAHAAVDLRANDPRQNGHGAAQLVAWVVPTEGRTPEPDALRRALSDRLPRHMVPSAFLTLAALPLTVNGKLDRRSLPMPDRNGHSHRMPRSVTEEELCRIFAEVLSIPKVGIDDDFFALGGHSLLVTRVVSRVRNALGAELSIRTMWDSPTVAELAEKLALTKAAGRSAVQYARSSTVVRRQTTNA</sequence>
<dbReference type="PANTHER" id="PTHR45527">
    <property type="entry name" value="NONRIBOSOMAL PEPTIDE SYNTHETASE"/>
    <property type="match status" value="1"/>
</dbReference>
<dbReference type="NCBIfam" id="NF003417">
    <property type="entry name" value="PRK04813.1"/>
    <property type="match status" value="5"/>
</dbReference>
<dbReference type="Proteomes" id="UP000538666">
    <property type="component" value="Unassembled WGS sequence"/>
</dbReference>
<dbReference type="CDD" id="cd19531">
    <property type="entry name" value="LCL_NRPS-like"/>
    <property type="match status" value="3"/>
</dbReference>
<dbReference type="Pfam" id="PF00550">
    <property type="entry name" value="PP-binding"/>
    <property type="match status" value="3"/>
</dbReference>
<dbReference type="Pfam" id="PF13193">
    <property type="entry name" value="AMP-binding_C"/>
    <property type="match status" value="1"/>
</dbReference>
<dbReference type="FunFam" id="3.40.50.12780:FF:000012">
    <property type="entry name" value="Non-ribosomal peptide synthetase"/>
    <property type="match status" value="3"/>
</dbReference>
<dbReference type="InterPro" id="IPR044894">
    <property type="entry name" value="TubC_N_sf"/>
</dbReference>
<dbReference type="FunFam" id="1.10.1200.10:FF:000016">
    <property type="entry name" value="Non-ribosomal peptide synthase"/>
    <property type="match status" value="1"/>
</dbReference>
<dbReference type="Gene3D" id="1.10.10.1830">
    <property type="entry name" value="Non-ribosomal peptide synthase, adenylation domain"/>
    <property type="match status" value="1"/>
</dbReference>
<dbReference type="Gene3D" id="3.30.300.30">
    <property type="match status" value="5"/>
</dbReference>
<reference evidence="5 6" key="1">
    <citation type="submission" date="2020-08" db="EMBL/GenBank/DDBJ databases">
        <title>Genomic Encyclopedia of Type Strains, Phase IV (KMG-IV): sequencing the most valuable type-strain genomes for metagenomic binning, comparative biology and taxonomic classification.</title>
        <authorList>
            <person name="Goeker M."/>
        </authorList>
    </citation>
    <scope>NUCLEOTIDE SEQUENCE [LARGE SCALE GENOMIC DNA]</scope>
    <source>
        <strain evidence="5 6">DSM 103733</strain>
    </source>
</reference>
<dbReference type="InterPro" id="IPR010071">
    <property type="entry name" value="AA_adenyl_dom"/>
</dbReference>
<dbReference type="GO" id="GO:0043041">
    <property type="term" value="P:amino acid activation for nonribosomal peptide biosynthetic process"/>
    <property type="evidence" value="ECO:0007669"/>
    <property type="project" value="TreeGrafter"/>
</dbReference>
<dbReference type="CDD" id="cd02440">
    <property type="entry name" value="AdoMet_MTases"/>
    <property type="match status" value="2"/>
</dbReference>
<evidence type="ECO:0000256" key="1">
    <source>
        <dbReference type="ARBA" id="ARBA00001957"/>
    </source>
</evidence>
<evidence type="ECO:0000313" key="6">
    <source>
        <dbReference type="Proteomes" id="UP000538666"/>
    </source>
</evidence>
<keyword evidence="2" id="KW-0596">Phosphopantetheine</keyword>
<dbReference type="CDD" id="cd05930">
    <property type="entry name" value="A_NRPS"/>
    <property type="match status" value="2"/>
</dbReference>
<evidence type="ECO:0000313" key="5">
    <source>
        <dbReference type="EMBL" id="MBB6145125.1"/>
    </source>
</evidence>
<gene>
    <name evidence="5" type="ORF">HNQ77_003083</name>
</gene>
<evidence type="ECO:0000256" key="2">
    <source>
        <dbReference type="ARBA" id="ARBA00022450"/>
    </source>
</evidence>
<dbReference type="FunFam" id="1.10.1200.10:FF:000005">
    <property type="entry name" value="Nonribosomal peptide synthetase 1"/>
    <property type="match status" value="2"/>
</dbReference>
<dbReference type="InterPro" id="IPR045851">
    <property type="entry name" value="AMP-bd_C_sf"/>
</dbReference>
<dbReference type="PROSITE" id="PS00012">
    <property type="entry name" value="PHOSPHOPANTETHEINE"/>
    <property type="match status" value="1"/>
</dbReference>
<dbReference type="InterPro" id="IPR009081">
    <property type="entry name" value="PP-bd_ACP"/>
</dbReference>
<dbReference type="InterPro" id="IPR006162">
    <property type="entry name" value="Ppantetheine_attach_site"/>
</dbReference>
<dbReference type="SUPFAM" id="SSF52777">
    <property type="entry name" value="CoA-dependent acyltransferases"/>
    <property type="match status" value="6"/>
</dbReference>
<keyword evidence="6" id="KW-1185">Reference proteome</keyword>
<feature type="domain" description="Carrier" evidence="4">
    <location>
        <begin position="1439"/>
        <end position="1514"/>
    </location>
</feature>
<name>A0A841JX37_9BACT</name>
<dbReference type="EMBL" id="JACHEK010000006">
    <property type="protein sequence ID" value="MBB6145125.1"/>
    <property type="molecule type" value="Genomic_DNA"/>
</dbReference>
<dbReference type="Pfam" id="PF00668">
    <property type="entry name" value="Condensation"/>
    <property type="match status" value="3"/>
</dbReference>
<dbReference type="RefSeq" id="WP_050061743.1">
    <property type="nucleotide sequence ID" value="NZ_JACHEK010000006.1"/>
</dbReference>
<dbReference type="Pfam" id="PF18563">
    <property type="entry name" value="TubC_N"/>
    <property type="match status" value="1"/>
</dbReference>
<dbReference type="Gene3D" id="3.40.50.1820">
    <property type="entry name" value="alpha/beta hydrolase"/>
    <property type="match status" value="1"/>
</dbReference>
<dbReference type="InterPro" id="IPR025110">
    <property type="entry name" value="AMP-bd_C"/>
</dbReference>
<dbReference type="InterPro" id="IPR001242">
    <property type="entry name" value="Condensation_dom"/>
</dbReference>
<dbReference type="InterPro" id="IPR013216">
    <property type="entry name" value="Methyltransf_11"/>
</dbReference>
<dbReference type="Pfam" id="PF13847">
    <property type="entry name" value="Methyltransf_31"/>
    <property type="match status" value="1"/>
</dbReference>
<feature type="domain" description="Carrier" evidence="4">
    <location>
        <begin position="3962"/>
        <end position="4037"/>
    </location>
</feature>
<dbReference type="NCBIfam" id="TIGR01733">
    <property type="entry name" value="AA-adenyl-dom"/>
    <property type="match status" value="3"/>
</dbReference>
<dbReference type="SMART" id="SM00823">
    <property type="entry name" value="PKS_PP"/>
    <property type="match status" value="3"/>
</dbReference>
<dbReference type="SUPFAM" id="SSF47336">
    <property type="entry name" value="ACP-like"/>
    <property type="match status" value="3"/>
</dbReference>
<dbReference type="FunFam" id="3.40.50.980:FF:000002">
    <property type="entry name" value="Enterobactin synthetase component F"/>
    <property type="match status" value="1"/>
</dbReference>
<accession>A0A841JX37</accession>
<dbReference type="InterPro" id="IPR029063">
    <property type="entry name" value="SAM-dependent_MTases_sf"/>
</dbReference>
<dbReference type="InterPro" id="IPR023213">
    <property type="entry name" value="CAT-like_dom_sf"/>
</dbReference>
<keyword evidence="3" id="KW-0597">Phosphoprotein</keyword>
<dbReference type="Gene3D" id="1.10.1200.10">
    <property type="entry name" value="ACP-like"/>
    <property type="match status" value="2"/>
</dbReference>
<comment type="caution">
    <text evidence="5">The sequence shown here is derived from an EMBL/GenBank/DDBJ whole genome shotgun (WGS) entry which is preliminary data.</text>
</comment>
<feature type="domain" description="Carrier" evidence="4">
    <location>
        <begin position="2898"/>
        <end position="2973"/>
    </location>
</feature>
<dbReference type="FunFam" id="2.30.38.10:FF:000001">
    <property type="entry name" value="Non-ribosomal peptide synthetase PvdI"/>
    <property type="match status" value="3"/>
</dbReference>
<dbReference type="PROSITE" id="PS00455">
    <property type="entry name" value="AMP_BINDING"/>
    <property type="match status" value="2"/>
</dbReference>
<dbReference type="Pfam" id="PF08241">
    <property type="entry name" value="Methyltransf_11"/>
    <property type="match status" value="1"/>
</dbReference>
<dbReference type="GO" id="GO:0008757">
    <property type="term" value="F:S-adenosylmethionine-dependent methyltransferase activity"/>
    <property type="evidence" value="ECO:0007669"/>
    <property type="project" value="InterPro"/>
</dbReference>
<dbReference type="Gene3D" id="2.30.38.10">
    <property type="entry name" value="Luciferase, Domain 3"/>
    <property type="match status" value="3"/>
</dbReference>
<dbReference type="FunFam" id="3.30.300.30:FF:000015">
    <property type="entry name" value="Nonribosomal peptide synthase SidD"/>
    <property type="match status" value="1"/>
</dbReference>
<dbReference type="Gene3D" id="3.40.50.980">
    <property type="match status" value="6"/>
</dbReference>
<dbReference type="GO" id="GO:0005829">
    <property type="term" value="C:cytosol"/>
    <property type="evidence" value="ECO:0007669"/>
    <property type="project" value="TreeGrafter"/>
</dbReference>
<dbReference type="Gene3D" id="3.40.50.150">
    <property type="entry name" value="Vaccinia Virus protein VP39"/>
    <property type="match status" value="2"/>
</dbReference>
<organism evidence="5 6">
    <name type="scientific">Silvibacterium bohemicum</name>
    <dbReference type="NCBI Taxonomy" id="1577686"/>
    <lineage>
        <taxon>Bacteria</taxon>
        <taxon>Pseudomonadati</taxon>
        <taxon>Acidobacteriota</taxon>
        <taxon>Terriglobia</taxon>
        <taxon>Terriglobales</taxon>
        <taxon>Acidobacteriaceae</taxon>
        <taxon>Silvibacterium</taxon>
    </lineage>
</organism>
<dbReference type="CDD" id="cd12117">
    <property type="entry name" value="A_NRPS_Srf_like"/>
    <property type="match status" value="1"/>
</dbReference>
<dbReference type="Gene3D" id="3.30.559.10">
    <property type="entry name" value="Chloramphenicol acetyltransferase-like domain"/>
    <property type="match status" value="3"/>
</dbReference>
<dbReference type="InterPro" id="IPR036736">
    <property type="entry name" value="ACP-like_sf"/>
</dbReference>
<dbReference type="Gene3D" id="3.30.559.30">
    <property type="entry name" value="Nonribosomal peptide synthetase, condensation domain"/>
    <property type="match status" value="3"/>
</dbReference>
<dbReference type="SUPFAM" id="SSF53335">
    <property type="entry name" value="S-adenosyl-L-methionine-dependent methyltransferases"/>
    <property type="match status" value="2"/>
</dbReference>
<dbReference type="InterPro" id="IPR025714">
    <property type="entry name" value="Methyltranfer_dom"/>
</dbReference>
<dbReference type="Pfam" id="PF00501">
    <property type="entry name" value="AMP-binding"/>
    <property type="match status" value="3"/>
</dbReference>
<dbReference type="InterPro" id="IPR020806">
    <property type="entry name" value="PKS_PP-bd"/>
</dbReference>
<dbReference type="PROSITE" id="PS50075">
    <property type="entry name" value="CARRIER"/>
    <property type="match status" value="3"/>
</dbReference>
<dbReference type="GO" id="GO:0044550">
    <property type="term" value="P:secondary metabolite biosynthetic process"/>
    <property type="evidence" value="ECO:0007669"/>
    <property type="project" value="TreeGrafter"/>
</dbReference>